<organism evidence="12 13">
    <name type="scientific">Paramecium pentaurelia</name>
    <dbReference type="NCBI Taxonomy" id="43138"/>
    <lineage>
        <taxon>Eukaryota</taxon>
        <taxon>Sar</taxon>
        <taxon>Alveolata</taxon>
        <taxon>Ciliophora</taxon>
        <taxon>Intramacronucleata</taxon>
        <taxon>Oligohymenophorea</taxon>
        <taxon>Peniculida</taxon>
        <taxon>Parameciidae</taxon>
        <taxon>Paramecium</taxon>
    </lineage>
</organism>
<dbReference type="GO" id="GO:0005634">
    <property type="term" value="C:nucleus"/>
    <property type="evidence" value="ECO:0007669"/>
    <property type="project" value="UniProtKB-SubCell"/>
</dbReference>
<dbReference type="GO" id="GO:0052906">
    <property type="term" value="F:tRNA (guanine(37)-N1)-methyltransferase activity"/>
    <property type="evidence" value="ECO:0007669"/>
    <property type="project" value="UniProtKB-UniRule"/>
</dbReference>
<evidence type="ECO:0000313" key="13">
    <source>
        <dbReference type="Proteomes" id="UP000689195"/>
    </source>
</evidence>
<dbReference type="SMART" id="SM00220">
    <property type="entry name" value="S_TKc"/>
    <property type="match status" value="1"/>
</dbReference>
<protein>
    <recommendedName>
        <fullName evidence="9">tRNA (guanine(37)-N1)-methyltransferase</fullName>
        <ecNumber evidence="9">2.1.1.228</ecNumber>
    </recommendedName>
    <alternativeName>
        <fullName evidence="9">M1G-methyltransferase</fullName>
    </alternativeName>
    <alternativeName>
        <fullName evidence="9">tRNA [GM37] methyltransferase</fullName>
    </alternativeName>
    <alternativeName>
        <fullName evidence="9">tRNA methyltransferase 5 homolog</fullName>
    </alternativeName>
</protein>
<accession>A0A8S1XAL8</accession>
<dbReference type="OrthoDB" id="408788at2759"/>
<evidence type="ECO:0000259" key="11">
    <source>
        <dbReference type="PROSITE" id="PS51684"/>
    </source>
</evidence>
<comment type="subcellular location">
    <subcellularLocation>
        <location evidence="9">Mitochondrion matrix</location>
    </subcellularLocation>
    <subcellularLocation>
        <location evidence="9">Nucleus</location>
    </subcellularLocation>
    <subcellularLocation>
        <location evidence="9">Cytoplasm</location>
    </subcellularLocation>
    <text evidence="9">Predominantly in the mitochondria and in the nucleus.</text>
</comment>
<dbReference type="GO" id="GO:0044773">
    <property type="term" value="P:mitotic DNA damage checkpoint signaling"/>
    <property type="evidence" value="ECO:0007669"/>
    <property type="project" value="TreeGrafter"/>
</dbReference>
<dbReference type="GO" id="GO:0005524">
    <property type="term" value="F:ATP binding"/>
    <property type="evidence" value="ECO:0007669"/>
    <property type="project" value="InterPro"/>
</dbReference>
<dbReference type="InterPro" id="IPR025792">
    <property type="entry name" value="tRNA_Gua_MeTrfase_euk"/>
</dbReference>
<evidence type="ECO:0000256" key="2">
    <source>
        <dbReference type="ARBA" id="ARBA00022490"/>
    </source>
</evidence>
<dbReference type="EMBL" id="CAJJDO010000117">
    <property type="protein sequence ID" value="CAD8198059.1"/>
    <property type="molecule type" value="Genomic_DNA"/>
</dbReference>
<evidence type="ECO:0000256" key="7">
    <source>
        <dbReference type="ARBA" id="ARBA00023242"/>
    </source>
</evidence>
<keyword evidence="9" id="KW-0496">Mitochondrion</keyword>
<evidence type="ECO:0000256" key="6">
    <source>
        <dbReference type="ARBA" id="ARBA00022694"/>
    </source>
</evidence>
<gene>
    <name evidence="12" type="ORF">PPENT_87.1.T1170082</name>
</gene>
<evidence type="ECO:0000313" key="12">
    <source>
        <dbReference type="EMBL" id="CAD8198059.1"/>
    </source>
</evidence>
<dbReference type="PROSITE" id="PS50011">
    <property type="entry name" value="PROTEIN_KINASE_DOM"/>
    <property type="match status" value="1"/>
</dbReference>
<feature type="binding site" evidence="9">
    <location>
        <position position="293"/>
    </location>
    <ligand>
        <name>S-adenosyl-L-methionine</name>
        <dbReference type="ChEBI" id="CHEBI:59789"/>
    </ligand>
</feature>
<feature type="binding site" evidence="9">
    <location>
        <begin position="242"/>
        <end position="243"/>
    </location>
    <ligand>
        <name>S-adenosyl-L-methionine</name>
        <dbReference type="ChEBI" id="CHEBI:59789"/>
    </ligand>
</feature>
<keyword evidence="13" id="KW-1185">Reference proteome</keyword>
<keyword evidence="3 9" id="KW-0489">Methyltransferase</keyword>
<evidence type="ECO:0000259" key="10">
    <source>
        <dbReference type="PROSITE" id="PS50011"/>
    </source>
</evidence>
<keyword evidence="7 9" id="KW-0539">Nucleus</keyword>
<comment type="function">
    <text evidence="9">Specifically methylates the N1 position of guanosine-37 in various cytoplasmic and mitochondrial tRNAs. Methylation is not dependent on the nature of the nucleoside 5' of the target nucleoside. This is the first step in the biosynthesis of wybutosine (yW), a modified base adjacent to the anticodon of tRNAs and required for accurate decoding.</text>
</comment>
<dbReference type="HAMAP" id="MF_03152">
    <property type="entry name" value="TRM5"/>
    <property type="match status" value="1"/>
</dbReference>
<dbReference type="InterPro" id="IPR030382">
    <property type="entry name" value="MeTrfase_TRM5/TYW2"/>
</dbReference>
<dbReference type="PROSITE" id="PS00108">
    <property type="entry name" value="PROTEIN_KINASE_ST"/>
    <property type="match status" value="1"/>
</dbReference>
<reference evidence="12" key="1">
    <citation type="submission" date="2021-01" db="EMBL/GenBank/DDBJ databases">
        <authorList>
            <consortium name="Genoscope - CEA"/>
            <person name="William W."/>
        </authorList>
    </citation>
    <scope>NUCLEOTIDE SEQUENCE</scope>
</reference>
<feature type="domain" description="Protein kinase" evidence="10">
    <location>
        <begin position="529"/>
        <end position="785"/>
    </location>
</feature>
<keyword evidence="4 9" id="KW-0808">Transferase</keyword>
<dbReference type="InterPro" id="IPR056743">
    <property type="entry name" value="TRM5-TYW2-like_MTfase"/>
</dbReference>
<comment type="catalytic activity">
    <reaction evidence="8 9">
        <text>guanosine(37) in tRNA + S-adenosyl-L-methionine = N(1)-methylguanosine(37) in tRNA + S-adenosyl-L-homocysteine + H(+)</text>
        <dbReference type="Rhea" id="RHEA:36899"/>
        <dbReference type="Rhea" id="RHEA-COMP:10145"/>
        <dbReference type="Rhea" id="RHEA-COMP:10147"/>
        <dbReference type="ChEBI" id="CHEBI:15378"/>
        <dbReference type="ChEBI" id="CHEBI:57856"/>
        <dbReference type="ChEBI" id="CHEBI:59789"/>
        <dbReference type="ChEBI" id="CHEBI:73542"/>
        <dbReference type="ChEBI" id="CHEBI:74269"/>
        <dbReference type="EC" id="2.1.1.228"/>
    </reaction>
</comment>
<comment type="similarity">
    <text evidence="1">Belongs to the class I-like SAM-binding methyltransferase superfamily. TRM5/TYW2 family.</text>
</comment>
<dbReference type="PANTHER" id="PTHR44167">
    <property type="entry name" value="OVARIAN-SPECIFIC SERINE/THREONINE-PROTEIN KINASE LOK-RELATED"/>
    <property type="match status" value="1"/>
</dbReference>
<dbReference type="InterPro" id="IPR008271">
    <property type="entry name" value="Ser/Thr_kinase_AS"/>
</dbReference>
<dbReference type="GO" id="GO:0004674">
    <property type="term" value="F:protein serine/threonine kinase activity"/>
    <property type="evidence" value="ECO:0007669"/>
    <property type="project" value="TreeGrafter"/>
</dbReference>
<dbReference type="EC" id="2.1.1.228" evidence="9"/>
<dbReference type="Pfam" id="PF00069">
    <property type="entry name" value="Pkinase"/>
    <property type="match status" value="1"/>
</dbReference>
<feature type="binding site" evidence="9">
    <location>
        <position position="198"/>
    </location>
    <ligand>
        <name>S-adenosyl-L-methionine</name>
        <dbReference type="ChEBI" id="CHEBI:59789"/>
    </ligand>
</feature>
<keyword evidence="5 9" id="KW-0949">S-adenosyl-L-methionine</keyword>
<dbReference type="Pfam" id="PF02475">
    <property type="entry name" value="TRM5-TYW2_MTfase"/>
    <property type="match status" value="1"/>
</dbReference>
<keyword evidence="6 9" id="KW-0819">tRNA processing</keyword>
<dbReference type="InterPro" id="IPR000719">
    <property type="entry name" value="Prot_kinase_dom"/>
</dbReference>
<comment type="subunit">
    <text evidence="9">Monomer.</text>
</comment>
<dbReference type="CDD" id="cd14014">
    <property type="entry name" value="STKc_PknB_like"/>
    <property type="match status" value="1"/>
</dbReference>
<dbReference type="Pfam" id="PF25133">
    <property type="entry name" value="TYW2_N_2"/>
    <property type="match status" value="1"/>
</dbReference>
<feature type="binding site" evidence="9">
    <location>
        <begin position="270"/>
        <end position="271"/>
    </location>
    <ligand>
        <name>S-adenosyl-L-methionine</name>
        <dbReference type="ChEBI" id="CHEBI:59789"/>
    </ligand>
</feature>
<feature type="domain" description="SAM-dependent methyltransferase TRM5/TYW2-type" evidence="11">
    <location>
        <begin position="109"/>
        <end position="378"/>
    </location>
</feature>
<evidence type="ECO:0000256" key="9">
    <source>
        <dbReference type="HAMAP-Rule" id="MF_03152"/>
    </source>
</evidence>
<dbReference type="PANTHER" id="PTHR44167:SF18">
    <property type="entry name" value="PROTEIN KINASE DOMAIN-CONTAINING PROTEIN"/>
    <property type="match status" value="1"/>
</dbReference>
<evidence type="ECO:0000256" key="1">
    <source>
        <dbReference type="ARBA" id="ARBA00009775"/>
    </source>
</evidence>
<evidence type="ECO:0000256" key="4">
    <source>
        <dbReference type="ARBA" id="ARBA00022679"/>
    </source>
</evidence>
<comment type="similarity">
    <text evidence="9">Belongs to the TRM5 / TYW2 family.</text>
</comment>
<name>A0A8S1XAL8_9CILI</name>
<evidence type="ECO:0000256" key="5">
    <source>
        <dbReference type="ARBA" id="ARBA00022691"/>
    </source>
</evidence>
<dbReference type="GO" id="GO:0005759">
    <property type="term" value="C:mitochondrial matrix"/>
    <property type="evidence" value="ECO:0007669"/>
    <property type="project" value="UniProtKB-SubCell"/>
</dbReference>
<evidence type="ECO:0000256" key="3">
    <source>
        <dbReference type="ARBA" id="ARBA00022603"/>
    </source>
</evidence>
<dbReference type="Proteomes" id="UP000689195">
    <property type="component" value="Unassembled WGS sequence"/>
</dbReference>
<evidence type="ECO:0000256" key="8">
    <source>
        <dbReference type="ARBA" id="ARBA00047783"/>
    </source>
</evidence>
<dbReference type="GO" id="GO:0070901">
    <property type="term" value="P:mitochondrial tRNA methylation"/>
    <property type="evidence" value="ECO:0007669"/>
    <property type="project" value="UniProtKB-ARBA"/>
</dbReference>
<comment type="caution">
    <text evidence="12">The sequence shown here is derived from an EMBL/GenBank/DDBJ whole genome shotgun (WGS) entry which is preliminary data.</text>
</comment>
<dbReference type="PROSITE" id="PS51684">
    <property type="entry name" value="SAM_MT_TRM5_TYW2"/>
    <property type="match status" value="1"/>
</dbReference>
<sequence length="822" mass="95879">MKLTQEIKLSLQKTQKVISIQMDVHLINAFVKIFKKFIFPGSRWQQEQQNIKSINTTFQEPFPQNLQEFIKENNCQILEKEVIVGYEDMTYNEVLQQLLPQNVSAPQGYEIIGKIAHFNLSPEQLPYRYLIGQVLLDKNKHLQTVCNKLEKLHNVYRTPQLELLAGKNSYDAIVPEGGIRLFLNFEKVYWCTRLYSERERIIKFIKELSNGQKIKVLDLFCGIGPFSIRIAKDLNANCLANDLNPECFNYLQKNIVENKVQNQVIPLNMDAREVVLKIYDKEIDFDFNHVYMNLPVLALNFLDVFKGFTQKTGKLDLPYIHVYGFAKGKDDQELIEQFSQRIIKGLPGFDKSQILRFHILKNVTKMKKMCCLSFQLDKKSAESDFGLLEQEDGNNSDFEDDEKVEQNEQQIEEVINKKNDLEFYVQKHIILTNQRCNQNLTFIKMLLPIFQSSFIQITMTEIKVNVKVFLDKMVIQGFKGREEKVIEFIQTDYCIEWDYATYDNNQLKGFTLCQYGQRLYQFEGEILKVTELRSVLKGKMGFFNWEKEVSFLRWIKKTDHCEIFQVLRGENLKVIKVLQDNNSNLELQVNQILNHKPHVNLLHSEEFYKDESQIYLLMDYHVQSLGDFQNEYSNKKIPINIIRPILQQLLEGLNHLHSHHIIHKDLKYDNILLTPNRTVKIIDFGLSQLGDNTNIKSGTGGYIAPEVFKNQPITSKSDIFSLGVIFHKLLTGKGIYNNLDENMAGRMKISSQIKDKNAKDLLLSMLNQDPQFRFTAEDCLAHPFFIGEYDQPSQKICLSNYLSPLSQYKFQPISTQMISLSL</sequence>
<dbReference type="AlphaFoldDB" id="A0A8S1XAL8"/>
<dbReference type="InterPro" id="IPR056744">
    <property type="entry name" value="TRM5/TYW2-like_N"/>
</dbReference>
<keyword evidence="2 9" id="KW-0963">Cytoplasm</keyword>
<proteinExistence type="inferred from homology"/>
<dbReference type="CDD" id="cd02440">
    <property type="entry name" value="AdoMet_MTases"/>
    <property type="match status" value="1"/>
</dbReference>
<dbReference type="FunFam" id="3.30.300.110:FF:000001">
    <property type="entry name" value="tRNA (guanine(37)-N1)-methyltransferase"/>
    <property type="match status" value="1"/>
</dbReference>